<dbReference type="SUPFAM" id="SSF56281">
    <property type="entry name" value="Metallo-hydrolase/oxidoreductase"/>
    <property type="match status" value="1"/>
</dbReference>
<dbReference type="PANTHER" id="PTHR15032">
    <property type="entry name" value="N-ACYL-PHOSPHATIDYLETHANOLAMINE-HYDROLYZING PHOSPHOLIPASE D"/>
    <property type="match status" value="1"/>
</dbReference>
<organism evidence="2">
    <name type="scientific">uncultured Sulfurovum sp</name>
    <dbReference type="NCBI Taxonomy" id="269237"/>
    <lineage>
        <taxon>Bacteria</taxon>
        <taxon>Pseudomonadati</taxon>
        <taxon>Campylobacterota</taxon>
        <taxon>Epsilonproteobacteria</taxon>
        <taxon>Campylobacterales</taxon>
        <taxon>Sulfurovaceae</taxon>
        <taxon>Sulfurovum</taxon>
        <taxon>environmental samples</taxon>
    </lineage>
</organism>
<dbReference type="EMBL" id="CACVAU010000019">
    <property type="protein sequence ID" value="CAA6805789.1"/>
    <property type="molecule type" value="Genomic_DNA"/>
</dbReference>
<dbReference type="InterPro" id="IPR024884">
    <property type="entry name" value="NAPE-PLD"/>
</dbReference>
<dbReference type="Pfam" id="PF12706">
    <property type="entry name" value="Lactamase_B_2"/>
    <property type="match status" value="1"/>
</dbReference>
<dbReference type="InterPro" id="IPR036866">
    <property type="entry name" value="RibonucZ/Hydroxyglut_hydro"/>
</dbReference>
<gene>
    <name evidence="2" type="ORF">HELGO_WM12474</name>
</gene>
<proteinExistence type="predicted"/>
<dbReference type="PANTHER" id="PTHR15032:SF4">
    <property type="entry name" value="N-ACYL-PHOSPHATIDYLETHANOLAMINE-HYDROLYZING PHOSPHOLIPASE D"/>
    <property type="match status" value="1"/>
</dbReference>
<reference evidence="2" key="1">
    <citation type="submission" date="2020-01" db="EMBL/GenBank/DDBJ databases">
        <authorList>
            <person name="Meier V. D."/>
            <person name="Meier V D."/>
        </authorList>
    </citation>
    <scope>NUCLEOTIDE SEQUENCE</scope>
    <source>
        <strain evidence="2">HLG_WM_MAG_05</strain>
    </source>
</reference>
<dbReference type="GO" id="GO:0070290">
    <property type="term" value="F:N-acylphosphatidylethanolamine-specific phospholipase D activity"/>
    <property type="evidence" value="ECO:0007669"/>
    <property type="project" value="InterPro"/>
</dbReference>
<dbReference type="GO" id="GO:0008270">
    <property type="term" value="F:zinc ion binding"/>
    <property type="evidence" value="ECO:0007669"/>
    <property type="project" value="InterPro"/>
</dbReference>
<dbReference type="PIRSF" id="PIRSF038896">
    <property type="entry name" value="NAPE-PLD"/>
    <property type="match status" value="1"/>
</dbReference>
<dbReference type="AlphaFoldDB" id="A0A6S6SKQ5"/>
<sequence>MKFLMLTKLFSTNFVQAKNLKRIKNNYLQTIKADFSGNIMQNGLFENLYPRDKKPRSLMEVLHSKLFRDNPYQAEKKNDTFKMKVIEDKKLLNTKEDFICWLGHATFLIQVNGKRMITDPCLTAPPFITRHTKLPISMEELKPHYILVSHGHFDHLDADTVKHFNDAKALIPLNMSETIKGYNQTIRTQEAGWFQKYEVDEDFEVYFLPSHHWHRRTLSDTNEVLWGSFVIKTQKETIYFAGDTAYSSHFKDIAELFDIDKAILPIGAYEPREIMKEMHMNPEEALQAFNDLGAREMIPMHYGTFDLTDEPMGEAPKALMKYVRDEKIQFLEIGERYMSRS</sequence>
<accession>A0A6S6SKQ5</accession>
<name>A0A6S6SKQ5_9BACT</name>
<evidence type="ECO:0000313" key="2">
    <source>
        <dbReference type="EMBL" id="CAA6805789.1"/>
    </source>
</evidence>
<dbReference type="Gene3D" id="3.60.15.10">
    <property type="entry name" value="Ribonuclease Z/Hydroxyacylglutathione hydrolase-like"/>
    <property type="match status" value="1"/>
</dbReference>
<dbReference type="GO" id="GO:0005737">
    <property type="term" value="C:cytoplasm"/>
    <property type="evidence" value="ECO:0007669"/>
    <property type="project" value="TreeGrafter"/>
</dbReference>
<evidence type="ECO:0000259" key="1">
    <source>
        <dbReference type="Pfam" id="PF12706"/>
    </source>
</evidence>
<dbReference type="InterPro" id="IPR001279">
    <property type="entry name" value="Metallo-B-lactamas"/>
</dbReference>
<feature type="domain" description="Metallo-beta-lactamase" evidence="1">
    <location>
        <begin position="115"/>
        <end position="302"/>
    </location>
</feature>
<protein>
    <submittedName>
        <fullName evidence="2">Outer membrane protein romA</fullName>
    </submittedName>
</protein>